<keyword evidence="1" id="KW-0472">Membrane</keyword>
<dbReference type="EMBL" id="SJPJ01000001">
    <property type="protein sequence ID" value="TWT79364.1"/>
    <property type="molecule type" value="Genomic_DNA"/>
</dbReference>
<feature type="transmembrane region" description="Helical" evidence="1">
    <location>
        <begin position="20"/>
        <end position="37"/>
    </location>
</feature>
<gene>
    <name evidence="2" type="ORF">CA13_07640</name>
</gene>
<proteinExistence type="predicted"/>
<dbReference type="Proteomes" id="UP000315010">
    <property type="component" value="Unassembled WGS sequence"/>
</dbReference>
<evidence type="ECO:0000313" key="3">
    <source>
        <dbReference type="Proteomes" id="UP000315010"/>
    </source>
</evidence>
<sequence length="228" mass="24460">MPEWFSIQSTSVDPTISTLGMRLVLAWLGGWVVAFLARRKKSCDDSDTLTLTLVLMSILIAMATQIIGDNVARAFSLVGALSIVRFRTAVPATRDVAFVLAAVIVGMAIGAGQYWVCGIGLVTVALATQTCPAAQTNGANRRTTSKDKNDQAWRLSIVVGLHHVASWEQELERVTQSYQLTTAETTRRGGALEMVYRIVPLADTDIAALIAALNATPNVQSVSAKQIS</sequence>
<protein>
    <submittedName>
        <fullName evidence="2">Uncharacterized protein</fullName>
    </submittedName>
</protein>
<accession>A0A5C5YWF5</accession>
<keyword evidence="1" id="KW-0812">Transmembrane</keyword>
<keyword evidence="3" id="KW-1185">Reference proteome</keyword>
<dbReference type="Pfam" id="PF16316">
    <property type="entry name" value="DUF4956"/>
    <property type="match status" value="1"/>
</dbReference>
<evidence type="ECO:0000313" key="2">
    <source>
        <dbReference type="EMBL" id="TWT79364.1"/>
    </source>
</evidence>
<organism evidence="2 3">
    <name type="scientific">Novipirellula herctigrandis</name>
    <dbReference type="NCBI Taxonomy" id="2527986"/>
    <lineage>
        <taxon>Bacteria</taxon>
        <taxon>Pseudomonadati</taxon>
        <taxon>Planctomycetota</taxon>
        <taxon>Planctomycetia</taxon>
        <taxon>Pirellulales</taxon>
        <taxon>Pirellulaceae</taxon>
        <taxon>Novipirellula</taxon>
    </lineage>
</organism>
<feature type="transmembrane region" description="Helical" evidence="1">
    <location>
        <begin position="49"/>
        <end position="68"/>
    </location>
</feature>
<dbReference type="InterPro" id="IPR032531">
    <property type="entry name" value="DUF4956"/>
</dbReference>
<reference evidence="2 3" key="1">
    <citation type="submission" date="2019-02" db="EMBL/GenBank/DDBJ databases">
        <title>Deep-cultivation of Planctomycetes and their phenomic and genomic characterization uncovers novel biology.</title>
        <authorList>
            <person name="Wiegand S."/>
            <person name="Jogler M."/>
            <person name="Boedeker C."/>
            <person name="Pinto D."/>
            <person name="Vollmers J."/>
            <person name="Rivas-Marin E."/>
            <person name="Kohn T."/>
            <person name="Peeters S.H."/>
            <person name="Heuer A."/>
            <person name="Rast P."/>
            <person name="Oberbeckmann S."/>
            <person name="Bunk B."/>
            <person name="Jeske O."/>
            <person name="Meyerdierks A."/>
            <person name="Storesund J.E."/>
            <person name="Kallscheuer N."/>
            <person name="Luecker S."/>
            <person name="Lage O.M."/>
            <person name="Pohl T."/>
            <person name="Merkel B.J."/>
            <person name="Hornburger P."/>
            <person name="Mueller R.-W."/>
            <person name="Bruemmer F."/>
            <person name="Labrenz M."/>
            <person name="Spormann A.M."/>
            <person name="Op Den Camp H."/>
            <person name="Overmann J."/>
            <person name="Amann R."/>
            <person name="Jetten M.S.M."/>
            <person name="Mascher T."/>
            <person name="Medema M.H."/>
            <person name="Devos D.P."/>
            <person name="Kaster A.-K."/>
            <person name="Ovreas L."/>
            <person name="Rohde M."/>
            <person name="Galperin M.Y."/>
            <person name="Jogler C."/>
        </authorList>
    </citation>
    <scope>NUCLEOTIDE SEQUENCE [LARGE SCALE GENOMIC DNA]</scope>
    <source>
        <strain evidence="2 3">CA13</strain>
    </source>
</reference>
<dbReference type="AlphaFoldDB" id="A0A5C5YWF5"/>
<evidence type="ECO:0000256" key="1">
    <source>
        <dbReference type="SAM" id="Phobius"/>
    </source>
</evidence>
<name>A0A5C5YWF5_9BACT</name>
<feature type="transmembrane region" description="Helical" evidence="1">
    <location>
        <begin position="97"/>
        <end position="116"/>
    </location>
</feature>
<dbReference type="RefSeq" id="WP_146394598.1">
    <property type="nucleotide sequence ID" value="NZ_SJPJ01000001.1"/>
</dbReference>
<dbReference type="OrthoDB" id="9803265at2"/>
<comment type="caution">
    <text evidence="2">The sequence shown here is derived from an EMBL/GenBank/DDBJ whole genome shotgun (WGS) entry which is preliminary data.</text>
</comment>
<keyword evidence="1" id="KW-1133">Transmembrane helix</keyword>